<dbReference type="PROSITE" id="PS51833">
    <property type="entry name" value="HDOD"/>
    <property type="match status" value="1"/>
</dbReference>
<evidence type="ECO:0000313" key="6">
    <source>
        <dbReference type="Proteomes" id="UP000664344"/>
    </source>
</evidence>
<dbReference type="PANTHER" id="PTHR48111:SF36">
    <property type="entry name" value="TRANSCRIPTIONAL REGULATORY PROTEIN CUTR"/>
    <property type="match status" value="1"/>
</dbReference>
<keyword evidence="6" id="KW-1185">Reference proteome</keyword>
<feature type="modified residue" description="4-aspartylphosphate" evidence="2">
    <location>
        <position position="53"/>
    </location>
</feature>
<dbReference type="SUPFAM" id="SSF109604">
    <property type="entry name" value="HD-domain/PDEase-like"/>
    <property type="match status" value="1"/>
</dbReference>
<dbReference type="SMART" id="SM00448">
    <property type="entry name" value="REC"/>
    <property type="match status" value="1"/>
</dbReference>
<reference evidence="5 6" key="1">
    <citation type="submission" date="2021-02" db="EMBL/GenBank/DDBJ databases">
        <title>PHA producing bacteria isolated from coastal sediment in Guangdong, Shenzhen.</title>
        <authorList>
            <person name="Zheng W."/>
            <person name="Yu S."/>
            <person name="Huang Y."/>
        </authorList>
    </citation>
    <scope>NUCLEOTIDE SEQUENCE [LARGE SCALE GENOMIC DNA]</scope>
    <source>
        <strain evidence="5 6">TN21-5</strain>
    </source>
</reference>
<keyword evidence="2" id="KW-0597">Phosphoprotein</keyword>
<dbReference type="Pfam" id="PF08668">
    <property type="entry name" value="HDOD"/>
    <property type="match status" value="1"/>
</dbReference>
<dbReference type="Pfam" id="PF00072">
    <property type="entry name" value="Response_reg"/>
    <property type="match status" value="1"/>
</dbReference>
<evidence type="ECO:0000256" key="1">
    <source>
        <dbReference type="ARBA" id="ARBA00023125"/>
    </source>
</evidence>
<comment type="caution">
    <text evidence="5">The sequence shown here is derived from an EMBL/GenBank/DDBJ whole genome shotgun (WGS) entry which is preliminary data.</text>
</comment>
<name>A0ABS3BEB7_9GAMM</name>
<keyword evidence="1" id="KW-0238">DNA-binding</keyword>
<proteinExistence type="predicted"/>
<evidence type="ECO:0000259" key="4">
    <source>
        <dbReference type="PROSITE" id="PS51833"/>
    </source>
</evidence>
<gene>
    <name evidence="5" type="ORF">JYP53_09735</name>
</gene>
<dbReference type="Gene3D" id="3.40.50.2300">
    <property type="match status" value="1"/>
</dbReference>
<dbReference type="InterPro" id="IPR011006">
    <property type="entry name" value="CheY-like_superfamily"/>
</dbReference>
<dbReference type="Proteomes" id="UP000664344">
    <property type="component" value="Unassembled WGS sequence"/>
</dbReference>
<dbReference type="InterPro" id="IPR039420">
    <property type="entry name" value="WalR-like"/>
</dbReference>
<protein>
    <submittedName>
        <fullName evidence="5">Response regulator</fullName>
    </submittedName>
</protein>
<dbReference type="PROSITE" id="PS50110">
    <property type="entry name" value="RESPONSE_REGULATORY"/>
    <property type="match status" value="1"/>
</dbReference>
<dbReference type="EMBL" id="JAFKDB010000015">
    <property type="protein sequence ID" value="MBN7770176.1"/>
    <property type="molecule type" value="Genomic_DNA"/>
</dbReference>
<dbReference type="Gene3D" id="1.10.3210.10">
    <property type="entry name" value="Hypothetical protein af1432"/>
    <property type="match status" value="1"/>
</dbReference>
<dbReference type="SUPFAM" id="SSF52172">
    <property type="entry name" value="CheY-like"/>
    <property type="match status" value="1"/>
</dbReference>
<organism evidence="5 6">
    <name type="scientific">Marinobacter daepoensis</name>
    <dbReference type="NCBI Taxonomy" id="262077"/>
    <lineage>
        <taxon>Bacteria</taxon>
        <taxon>Pseudomonadati</taxon>
        <taxon>Pseudomonadota</taxon>
        <taxon>Gammaproteobacteria</taxon>
        <taxon>Pseudomonadales</taxon>
        <taxon>Marinobacteraceae</taxon>
        <taxon>Marinobacter</taxon>
    </lineage>
</organism>
<dbReference type="CDD" id="cd00156">
    <property type="entry name" value="REC"/>
    <property type="match status" value="1"/>
</dbReference>
<evidence type="ECO:0000256" key="2">
    <source>
        <dbReference type="PROSITE-ProRule" id="PRU00169"/>
    </source>
</evidence>
<dbReference type="PANTHER" id="PTHR48111">
    <property type="entry name" value="REGULATOR OF RPOS"/>
    <property type="match status" value="1"/>
</dbReference>
<sequence length="379" mass="41555">MKALVLEDDDLFSELLETVVAGVRPGMRVAVARSLAEAFRKTAETDYDLIIADWNLPDGSGLDLVRSLRSDNKAMPIVIVSARADRESVLRAAHYGINGYITKPVDVRVLHQRLTGLLAEAPAGVPPVSDYLAAALTTVTQLPTDLNPSEILELTERQSELSASQLAERWRDQPALTLRLLDVANSASFRRSGEPVETVRDAISSIGVAMALNQALALSLDVSSHIHHPPLRTLAETYHHKALGVARSAQALSLRLKKQPAPFQQAGLLSRLGEMAVIKVLDEYSAQGGVLEDGVEKQLLQEWTAPFGNRLKVHWRLPLGQRELIGAVHSLASDCTREDQLLMRAAALDAEEATGVAEYLRLLRRLGLKEPEHKEIRQP</sequence>
<dbReference type="InterPro" id="IPR013976">
    <property type="entry name" value="HDOD"/>
</dbReference>
<feature type="domain" description="HDOD" evidence="4">
    <location>
        <begin position="141"/>
        <end position="331"/>
    </location>
</feature>
<feature type="domain" description="Response regulatory" evidence="3">
    <location>
        <begin position="2"/>
        <end position="118"/>
    </location>
</feature>
<dbReference type="InterPro" id="IPR001789">
    <property type="entry name" value="Sig_transdc_resp-reg_receiver"/>
</dbReference>
<evidence type="ECO:0000313" key="5">
    <source>
        <dbReference type="EMBL" id="MBN7770176.1"/>
    </source>
</evidence>
<evidence type="ECO:0000259" key="3">
    <source>
        <dbReference type="PROSITE" id="PS50110"/>
    </source>
</evidence>
<dbReference type="RefSeq" id="WP_206557473.1">
    <property type="nucleotide sequence ID" value="NZ_JAFKDB010000015.1"/>
</dbReference>
<accession>A0ABS3BEB7</accession>